<gene>
    <name evidence="3" type="ordered locus">Plut_0112</name>
</gene>
<dbReference type="InterPro" id="IPR051199">
    <property type="entry name" value="LPS_LOS_Heptosyltrfase"/>
</dbReference>
<keyword evidence="1" id="KW-0328">Glycosyltransferase</keyword>
<evidence type="ECO:0000256" key="1">
    <source>
        <dbReference type="ARBA" id="ARBA00022676"/>
    </source>
</evidence>
<organism evidence="3 4">
    <name type="scientific">Chlorobium luteolum (strain DSM 273 / BCRC 81028 / 2530)</name>
    <name type="common">Pelodictyon luteolum</name>
    <dbReference type="NCBI Taxonomy" id="319225"/>
    <lineage>
        <taxon>Bacteria</taxon>
        <taxon>Pseudomonadati</taxon>
        <taxon>Chlorobiota</taxon>
        <taxon>Chlorobiia</taxon>
        <taxon>Chlorobiales</taxon>
        <taxon>Chlorobiaceae</taxon>
        <taxon>Chlorobium/Pelodictyon group</taxon>
        <taxon>Pelodictyon</taxon>
    </lineage>
</organism>
<dbReference type="OrthoDB" id="9768048at2"/>
<evidence type="ECO:0000313" key="3">
    <source>
        <dbReference type="EMBL" id="ABB23002.1"/>
    </source>
</evidence>
<dbReference type="eggNOG" id="COG0859">
    <property type="taxonomic scope" value="Bacteria"/>
</dbReference>
<dbReference type="AlphaFoldDB" id="Q3B6M9"/>
<sequence length="335" mass="36609">MEAVRSILVVRLSSIGDIILTTPVVRWLRVRWPEAKIDFCTRAPFLPLLAGSPRLSGVYSPESLPASSSYDLVVDLQNNRRSHALLGRVGAKKTVRYHKGNWKKWILVHWKIDLYGEAPSVVERYGSSLLGLGIKVDDSGCELWPSASDTSLADGILPGEGKVLAVCFGARHFTKRWPPRRFAEVILGILNAVPSLRVVLLGGEDDAAHAEEIMGLLPAGVAGSVRNLAGACSLMETGALLQRSDAVLTNDTGLMHMASAFQKRLFVLFGSSSLAFGFLPYRSTFELFEVSGLGCRPCSHIGRERCPKGHFRCMLDIPPERVSDRIIAFLGGAQR</sequence>
<dbReference type="SUPFAM" id="SSF53756">
    <property type="entry name" value="UDP-Glycosyltransferase/glycogen phosphorylase"/>
    <property type="match status" value="1"/>
</dbReference>
<dbReference type="Gene3D" id="3.40.50.2000">
    <property type="entry name" value="Glycogen Phosphorylase B"/>
    <property type="match status" value="2"/>
</dbReference>
<evidence type="ECO:0000313" key="4">
    <source>
        <dbReference type="Proteomes" id="UP000002709"/>
    </source>
</evidence>
<dbReference type="STRING" id="319225.Plut_0112"/>
<dbReference type="GO" id="GO:0008713">
    <property type="term" value="F:ADP-heptose-lipopolysaccharide heptosyltransferase activity"/>
    <property type="evidence" value="ECO:0007669"/>
    <property type="project" value="TreeGrafter"/>
</dbReference>
<dbReference type="Pfam" id="PF01075">
    <property type="entry name" value="Glyco_transf_9"/>
    <property type="match status" value="1"/>
</dbReference>
<dbReference type="RefSeq" id="WP_011356878.1">
    <property type="nucleotide sequence ID" value="NC_007512.1"/>
</dbReference>
<keyword evidence="4" id="KW-1185">Reference proteome</keyword>
<name>Q3B6M9_CHLL3</name>
<dbReference type="Proteomes" id="UP000002709">
    <property type="component" value="Chromosome"/>
</dbReference>
<dbReference type="HOGENOM" id="CLU_038371_3_0_10"/>
<reference evidence="4" key="1">
    <citation type="submission" date="2005-08" db="EMBL/GenBank/DDBJ databases">
        <title>Complete sequence of Pelodictyon luteolum DSM 273.</title>
        <authorList>
            <consortium name="US DOE Joint Genome Institute"/>
            <person name="Copeland A."/>
            <person name="Lucas S."/>
            <person name="Lapidus A."/>
            <person name="Barry K."/>
            <person name="Detter J.C."/>
            <person name="Glavina T."/>
            <person name="Hammon N."/>
            <person name="Israni S."/>
            <person name="Pitluck S."/>
            <person name="Bryant D."/>
            <person name="Schmutz J."/>
            <person name="Larimer F."/>
            <person name="Land M."/>
            <person name="Kyrpides N."/>
            <person name="Ivanova N."/>
            <person name="Richardson P."/>
        </authorList>
    </citation>
    <scope>NUCLEOTIDE SEQUENCE [LARGE SCALE GENOMIC DNA]</scope>
    <source>
        <strain evidence="4">DSM 273 / BCRC 81028 / 2530</strain>
    </source>
</reference>
<dbReference type="InterPro" id="IPR002201">
    <property type="entry name" value="Glyco_trans_9"/>
</dbReference>
<proteinExistence type="predicted"/>
<evidence type="ECO:0000256" key="2">
    <source>
        <dbReference type="ARBA" id="ARBA00022679"/>
    </source>
</evidence>
<dbReference type="KEGG" id="plt:Plut_0112"/>
<dbReference type="PANTHER" id="PTHR30160">
    <property type="entry name" value="TETRAACYLDISACCHARIDE 4'-KINASE-RELATED"/>
    <property type="match status" value="1"/>
</dbReference>
<dbReference type="PANTHER" id="PTHR30160:SF1">
    <property type="entry name" value="LIPOPOLYSACCHARIDE 1,2-N-ACETYLGLUCOSAMINETRANSFERASE-RELATED"/>
    <property type="match status" value="1"/>
</dbReference>
<keyword evidence="2 3" id="KW-0808">Transferase</keyword>
<accession>Q3B6M9</accession>
<protein>
    <submittedName>
        <fullName evidence="3">Heptosyltransferase</fullName>
    </submittedName>
</protein>
<dbReference type="CDD" id="cd03789">
    <property type="entry name" value="GT9_LPS_heptosyltransferase"/>
    <property type="match status" value="1"/>
</dbReference>
<dbReference type="GO" id="GO:0005829">
    <property type="term" value="C:cytosol"/>
    <property type="evidence" value="ECO:0007669"/>
    <property type="project" value="TreeGrafter"/>
</dbReference>
<dbReference type="EMBL" id="CP000096">
    <property type="protein sequence ID" value="ABB23002.1"/>
    <property type="molecule type" value="Genomic_DNA"/>
</dbReference>
<dbReference type="CAZy" id="GT9">
    <property type="family name" value="Glycosyltransferase Family 9"/>
</dbReference>
<dbReference type="GO" id="GO:0009244">
    <property type="term" value="P:lipopolysaccharide core region biosynthetic process"/>
    <property type="evidence" value="ECO:0007669"/>
    <property type="project" value="TreeGrafter"/>
</dbReference>